<gene>
    <name evidence="3" type="ORF">G3570_00370</name>
</gene>
<keyword evidence="1" id="KW-0812">Transmembrane</keyword>
<feature type="transmembrane region" description="Helical" evidence="1">
    <location>
        <begin position="470"/>
        <end position="491"/>
    </location>
</feature>
<dbReference type="PANTHER" id="PTHR46825:SF12">
    <property type="entry name" value="PENICILLIN-BINDING PROTEIN 4"/>
    <property type="match status" value="1"/>
</dbReference>
<evidence type="ECO:0000313" key="3">
    <source>
        <dbReference type="EMBL" id="NGP75068.1"/>
    </source>
</evidence>
<dbReference type="Pfam" id="PF00144">
    <property type="entry name" value="Beta-lactamase"/>
    <property type="match status" value="1"/>
</dbReference>
<comment type="caution">
    <text evidence="3">The sequence shown here is derived from an EMBL/GenBank/DDBJ whole genome shotgun (WGS) entry which is preliminary data.</text>
</comment>
<feature type="domain" description="Beta-lactamase-related" evidence="2">
    <location>
        <begin position="48"/>
        <end position="367"/>
    </location>
</feature>
<dbReference type="SUPFAM" id="SSF56601">
    <property type="entry name" value="beta-lactamase/transpeptidase-like"/>
    <property type="match status" value="1"/>
</dbReference>
<organism evidence="3 4">
    <name type="scientific">Halalkalibaculum roseum</name>
    <dbReference type="NCBI Taxonomy" id="2709311"/>
    <lineage>
        <taxon>Bacteria</taxon>
        <taxon>Pseudomonadati</taxon>
        <taxon>Balneolota</taxon>
        <taxon>Balneolia</taxon>
        <taxon>Balneolales</taxon>
        <taxon>Balneolaceae</taxon>
        <taxon>Halalkalibaculum</taxon>
    </lineage>
</organism>
<keyword evidence="1" id="KW-1133">Transmembrane helix</keyword>
<accession>A0A6M1SSJ9</accession>
<dbReference type="Gene3D" id="3.40.710.10">
    <property type="entry name" value="DD-peptidase/beta-lactamase superfamily"/>
    <property type="match status" value="1"/>
</dbReference>
<keyword evidence="4" id="KW-1185">Reference proteome</keyword>
<evidence type="ECO:0000313" key="4">
    <source>
        <dbReference type="Proteomes" id="UP000473278"/>
    </source>
</evidence>
<dbReference type="InterPro" id="IPR001466">
    <property type="entry name" value="Beta-lactam-related"/>
</dbReference>
<dbReference type="EMBL" id="JAALLT010000001">
    <property type="protein sequence ID" value="NGP75068.1"/>
    <property type="molecule type" value="Genomic_DNA"/>
</dbReference>
<dbReference type="InterPro" id="IPR050491">
    <property type="entry name" value="AmpC-like"/>
</dbReference>
<dbReference type="PANTHER" id="PTHR46825">
    <property type="entry name" value="D-ALANYL-D-ALANINE-CARBOXYPEPTIDASE/ENDOPEPTIDASE AMPH"/>
    <property type="match status" value="1"/>
</dbReference>
<dbReference type="Proteomes" id="UP000473278">
    <property type="component" value="Unassembled WGS sequence"/>
</dbReference>
<dbReference type="InterPro" id="IPR012338">
    <property type="entry name" value="Beta-lactam/transpept-like"/>
</dbReference>
<feature type="transmembrane region" description="Helical" evidence="1">
    <location>
        <begin position="398"/>
        <end position="419"/>
    </location>
</feature>
<evidence type="ECO:0000256" key="1">
    <source>
        <dbReference type="SAM" id="Phobius"/>
    </source>
</evidence>
<sequence>MNNQSGNESANSFMSLSICGIILLMLSSCSGTSVELEASLDDFTRYLDERIPALMEWYTVPGLSIALVEDGEPVWTAAYGYADLERGKKLNINAIYRAESISKPVTAWGVLALAEKNLIDLDDPILKYMKGWKFPDSDFAAEEVTIRRLLSNSAGLPPGSLGEEYPPNAEKPTLEEYLAREVQIQRNPGKTFVYSNPGFNLLELLIEEVSGRDFSEYMQNEVLRPLGMESSSFSWEEEWSSRVPVGYDLKERPVGPYVYPYRASGGLFATVEDIARFAIAGAVNLKETKSKLLDRESIREMHTPQVPMSGIFGFVADSYGYGHFIETLPEGEKAVWHGGQGHGWMTHFHLIPETGDAIVVFTNSQRSWPMMAEILNEWSQWEGYGPVKFSRIITLVTALWVLTGMFFLLALYRGIRTFYEWRGGRRKVLLKLQPLTTRRALEFLLWVAITTILVWSVNQEYLFLSSVFPLGSSLLGWVLLFLSVVLLFSIITPLNKANKSIG</sequence>
<name>A0A6M1SSJ9_9BACT</name>
<evidence type="ECO:0000259" key="2">
    <source>
        <dbReference type="Pfam" id="PF00144"/>
    </source>
</evidence>
<reference evidence="3 4" key="1">
    <citation type="submission" date="2020-02" db="EMBL/GenBank/DDBJ databases">
        <title>Balneolaceae bacterium YR4-1, complete genome.</title>
        <authorList>
            <person name="Li Y."/>
            <person name="Wu S."/>
        </authorList>
    </citation>
    <scope>NUCLEOTIDE SEQUENCE [LARGE SCALE GENOMIC DNA]</scope>
    <source>
        <strain evidence="3 4">YR4-1</strain>
    </source>
</reference>
<protein>
    <submittedName>
        <fullName evidence="3">Beta-lactamase family protein</fullName>
    </submittedName>
</protein>
<feature type="transmembrane region" description="Helical" evidence="1">
    <location>
        <begin position="440"/>
        <end position="458"/>
    </location>
</feature>
<keyword evidence="1" id="KW-0472">Membrane</keyword>
<dbReference type="AlphaFoldDB" id="A0A6M1SSJ9"/>
<proteinExistence type="predicted"/>